<evidence type="ECO:0000259" key="1">
    <source>
        <dbReference type="Pfam" id="PF02627"/>
    </source>
</evidence>
<gene>
    <name evidence="2" type="ORF">L0M17_12265</name>
</gene>
<dbReference type="InterPro" id="IPR029032">
    <property type="entry name" value="AhpD-like"/>
</dbReference>
<evidence type="ECO:0000313" key="2">
    <source>
        <dbReference type="EMBL" id="MCH6470739.1"/>
    </source>
</evidence>
<evidence type="ECO:0000313" key="3">
    <source>
        <dbReference type="Proteomes" id="UP001202922"/>
    </source>
</evidence>
<comment type="caution">
    <text evidence="2">The sequence shown here is derived from an EMBL/GenBank/DDBJ whole genome shotgun (WGS) entry which is preliminary data.</text>
</comment>
<dbReference type="PANTHER" id="PTHR33570:SF2">
    <property type="entry name" value="CARBOXYMUCONOLACTONE DECARBOXYLASE-LIKE DOMAIN-CONTAINING PROTEIN"/>
    <property type="match status" value="1"/>
</dbReference>
<protein>
    <submittedName>
        <fullName evidence="2">Carboxymuconolactone decarboxylase family protein</fullName>
    </submittedName>
</protein>
<keyword evidence="3" id="KW-1185">Reference proteome</keyword>
<dbReference type="RefSeq" id="WP_241054256.1">
    <property type="nucleotide sequence ID" value="NZ_JAKZBV010000001.1"/>
</dbReference>
<proteinExistence type="predicted"/>
<name>A0ABS9U218_9MICC</name>
<dbReference type="Pfam" id="PF02627">
    <property type="entry name" value="CMD"/>
    <property type="match status" value="1"/>
</dbReference>
<dbReference type="PANTHER" id="PTHR33570">
    <property type="entry name" value="4-CARBOXYMUCONOLACTONE DECARBOXYLASE FAMILY PROTEIN"/>
    <property type="match status" value="1"/>
</dbReference>
<organism evidence="2 3">
    <name type="scientific">Sinomonas terrae</name>
    <dbReference type="NCBI Taxonomy" id="2908838"/>
    <lineage>
        <taxon>Bacteria</taxon>
        <taxon>Bacillati</taxon>
        <taxon>Actinomycetota</taxon>
        <taxon>Actinomycetes</taxon>
        <taxon>Micrococcales</taxon>
        <taxon>Micrococcaceae</taxon>
        <taxon>Sinomonas</taxon>
    </lineage>
</organism>
<dbReference type="Gene3D" id="1.20.1290.10">
    <property type="entry name" value="AhpD-like"/>
    <property type="match status" value="1"/>
</dbReference>
<dbReference type="SUPFAM" id="SSF69118">
    <property type="entry name" value="AhpD-like"/>
    <property type="match status" value="1"/>
</dbReference>
<dbReference type="InterPro" id="IPR003779">
    <property type="entry name" value="CMD-like"/>
</dbReference>
<dbReference type="EMBL" id="JAKZBV010000001">
    <property type="protein sequence ID" value="MCH6470739.1"/>
    <property type="molecule type" value="Genomic_DNA"/>
</dbReference>
<reference evidence="2 3" key="1">
    <citation type="submission" date="2022-03" db="EMBL/GenBank/DDBJ databases">
        <title>Sinomonas sp. isolated from a soil.</title>
        <authorList>
            <person name="Han J."/>
            <person name="Kim D.-U."/>
        </authorList>
    </citation>
    <scope>NUCLEOTIDE SEQUENCE [LARGE SCALE GENOMIC DNA]</scope>
    <source>
        <strain evidence="2 3">5-5</strain>
    </source>
</reference>
<sequence length="124" mass="13556">MNANRYEEGLRIRREVNGDAVVDRIQAETDDFSRPIQDLVTEYCWGEIWGRPGLDRRSRSILNIGMLAAMNRPDALAGHIRSGLVNGLTPAEIQECLLQVAVYAGMPAGLAAFKVASGIIGESE</sequence>
<accession>A0ABS9U218</accession>
<feature type="domain" description="Carboxymuconolactone decarboxylase-like" evidence="1">
    <location>
        <begin position="36"/>
        <end position="116"/>
    </location>
</feature>
<dbReference type="InterPro" id="IPR052512">
    <property type="entry name" value="4CMD/NDH-1_regulator"/>
</dbReference>
<dbReference type="Proteomes" id="UP001202922">
    <property type="component" value="Unassembled WGS sequence"/>
</dbReference>